<gene>
    <name evidence="1" type="ORF">GCM10007853_12070</name>
</gene>
<dbReference type="EMBL" id="BSNK01000001">
    <property type="protein sequence ID" value="GLQ23333.1"/>
    <property type="molecule type" value="Genomic_DNA"/>
</dbReference>
<organism evidence="1 2">
    <name type="scientific">Algimonas ampicilliniresistens</name>
    <dbReference type="NCBI Taxonomy" id="1298735"/>
    <lineage>
        <taxon>Bacteria</taxon>
        <taxon>Pseudomonadati</taxon>
        <taxon>Pseudomonadota</taxon>
        <taxon>Alphaproteobacteria</taxon>
        <taxon>Maricaulales</taxon>
        <taxon>Robiginitomaculaceae</taxon>
        <taxon>Algimonas</taxon>
    </lineage>
</organism>
<reference evidence="1" key="1">
    <citation type="journal article" date="2014" name="Int. J. Syst. Evol. Microbiol.">
        <title>Complete genome of a new Firmicutes species belonging to the dominant human colonic microbiota ('Ruminococcus bicirculans') reveals two chromosomes and a selective capacity to utilize plant glucans.</title>
        <authorList>
            <consortium name="NISC Comparative Sequencing Program"/>
            <person name="Wegmann U."/>
            <person name="Louis P."/>
            <person name="Goesmann A."/>
            <person name="Henrissat B."/>
            <person name="Duncan S.H."/>
            <person name="Flint H.J."/>
        </authorList>
    </citation>
    <scope>NUCLEOTIDE SEQUENCE</scope>
    <source>
        <strain evidence="1">NBRC 108219</strain>
    </source>
</reference>
<reference evidence="1" key="2">
    <citation type="submission" date="2023-01" db="EMBL/GenBank/DDBJ databases">
        <title>Draft genome sequence of Algimonas ampicilliniresistens strain NBRC 108219.</title>
        <authorList>
            <person name="Sun Q."/>
            <person name="Mori K."/>
        </authorList>
    </citation>
    <scope>NUCLEOTIDE SEQUENCE</scope>
    <source>
        <strain evidence="1">NBRC 108219</strain>
    </source>
</reference>
<proteinExistence type="predicted"/>
<evidence type="ECO:0000313" key="1">
    <source>
        <dbReference type="EMBL" id="GLQ23333.1"/>
    </source>
</evidence>
<keyword evidence="2" id="KW-1185">Reference proteome</keyword>
<sequence>MASVSIALSEYESSASSSLAAAVVESHNTFNIGNMARPLSVKQIRLLRWSRAGRVSTKP</sequence>
<protein>
    <submittedName>
        <fullName evidence="1">Uncharacterized protein</fullName>
    </submittedName>
</protein>
<accession>A0ABQ5V909</accession>
<name>A0ABQ5V909_9PROT</name>
<evidence type="ECO:0000313" key="2">
    <source>
        <dbReference type="Proteomes" id="UP001161391"/>
    </source>
</evidence>
<comment type="caution">
    <text evidence="1">The sequence shown here is derived from an EMBL/GenBank/DDBJ whole genome shotgun (WGS) entry which is preliminary data.</text>
</comment>
<dbReference type="Proteomes" id="UP001161391">
    <property type="component" value="Unassembled WGS sequence"/>
</dbReference>